<dbReference type="NCBIfam" id="TIGR00573">
    <property type="entry name" value="dnaq"/>
    <property type="match status" value="1"/>
</dbReference>
<dbReference type="AlphaFoldDB" id="A0A7J0BSD3"/>
<organism evidence="7 8">
    <name type="scientific">Desulfovibrio psychrotolerans</name>
    <dbReference type="NCBI Taxonomy" id="415242"/>
    <lineage>
        <taxon>Bacteria</taxon>
        <taxon>Pseudomonadati</taxon>
        <taxon>Thermodesulfobacteriota</taxon>
        <taxon>Desulfovibrionia</taxon>
        <taxon>Desulfovibrionales</taxon>
        <taxon>Desulfovibrionaceae</taxon>
        <taxon>Desulfovibrio</taxon>
    </lineage>
</organism>
<evidence type="ECO:0000256" key="5">
    <source>
        <dbReference type="ARBA" id="ARBA00026073"/>
    </source>
</evidence>
<dbReference type="GO" id="GO:0008408">
    <property type="term" value="F:3'-5' exonuclease activity"/>
    <property type="evidence" value="ECO:0007669"/>
    <property type="project" value="TreeGrafter"/>
</dbReference>
<name>A0A7J0BSD3_9BACT</name>
<sequence>MRERFRHWLHGLRGGGHPLLRENRERFASFDQDRPLEDYTFVVMDTELTGLNPRSDEIVSVGAVRVSGLRINPSDIFHAMVRPGGAMHKPATLVHRITPQAVADKPSIEEVLPDFLEFCGDALLVGHHVGLDMAFLNRTTQRHLGGTLHTPCIDTMRLAQAWEQECWENSFDPFQPSISYNLRDLADRYGLPRFREHDALEDAMQAAYLFVYLGRKMRGGSIRTLRDLFMAGRSWRWYM</sequence>
<evidence type="ECO:0000256" key="1">
    <source>
        <dbReference type="ARBA" id="ARBA00022722"/>
    </source>
</evidence>
<feature type="domain" description="Exonuclease" evidence="6">
    <location>
        <begin position="40"/>
        <end position="219"/>
    </location>
</feature>
<evidence type="ECO:0000256" key="3">
    <source>
        <dbReference type="ARBA" id="ARBA00022839"/>
    </source>
</evidence>
<dbReference type="GO" id="GO:0003887">
    <property type="term" value="F:DNA-directed DNA polymerase activity"/>
    <property type="evidence" value="ECO:0007669"/>
    <property type="project" value="InterPro"/>
</dbReference>
<dbReference type="InterPro" id="IPR006054">
    <property type="entry name" value="DnaQ"/>
</dbReference>
<dbReference type="GO" id="GO:0005829">
    <property type="term" value="C:cytosol"/>
    <property type="evidence" value="ECO:0007669"/>
    <property type="project" value="TreeGrafter"/>
</dbReference>
<dbReference type="EMBL" id="BLVP01000002">
    <property type="protein sequence ID" value="GFM36065.1"/>
    <property type="molecule type" value="Genomic_DNA"/>
</dbReference>
<comment type="function">
    <text evidence="4">DNA polymerase III is a complex, multichain enzyme responsible for most of the replicative synthesis in bacteria. The epsilon subunit contain the editing function and is a proofreading 3'-5' exonuclease.</text>
</comment>
<gene>
    <name evidence="7" type="ORF">DSM19430T_07490</name>
</gene>
<dbReference type="Pfam" id="PF00929">
    <property type="entry name" value="RNase_T"/>
    <property type="match status" value="1"/>
</dbReference>
<evidence type="ECO:0000259" key="6">
    <source>
        <dbReference type="SMART" id="SM00479"/>
    </source>
</evidence>
<dbReference type="InterPro" id="IPR013520">
    <property type="entry name" value="Ribonucl_H"/>
</dbReference>
<evidence type="ECO:0000313" key="7">
    <source>
        <dbReference type="EMBL" id="GFM36065.1"/>
    </source>
</evidence>
<dbReference type="GO" id="GO:0006260">
    <property type="term" value="P:DNA replication"/>
    <property type="evidence" value="ECO:0007669"/>
    <property type="project" value="InterPro"/>
</dbReference>
<reference evidence="7 8" key="1">
    <citation type="submission" date="2020-05" db="EMBL/GenBank/DDBJ databases">
        <title>Draft genome sequence of Desulfovibrio psychrotolerans JS1T.</title>
        <authorList>
            <person name="Ueno A."/>
            <person name="Tamazawa S."/>
            <person name="Tamamura S."/>
            <person name="Murakami T."/>
            <person name="Kiyama T."/>
            <person name="Inomata H."/>
            <person name="Amano Y."/>
            <person name="Miyakawa K."/>
            <person name="Tamaki H."/>
            <person name="Naganuma T."/>
            <person name="Kaneko K."/>
        </authorList>
    </citation>
    <scope>NUCLEOTIDE SEQUENCE [LARGE SCALE GENOMIC DNA]</scope>
    <source>
        <strain evidence="7 8">JS1</strain>
    </source>
</reference>
<evidence type="ECO:0000256" key="2">
    <source>
        <dbReference type="ARBA" id="ARBA00022801"/>
    </source>
</evidence>
<dbReference type="CDD" id="cd06127">
    <property type="entry name" value="DEDDh"/>
    <property type="match status" value="1"/>
</dbReference>
<dbReference type="PANTHER" id="PTHR30231:SF4">
    <property type="entry name" value="PROTEIN NEN2"/>
    <property type="match status" value="1"/>
</dbReference>
<comment type="caution">
    <text evidence="7">The sequence shown here is derived from an EMBL/GenBank/DDBJ whole genome shotgun (WGS) entry which is preliminary data.</text>
</comment>
<proteinExistence type="predicted"/>
<dbReference type="Proteomes" id="UP000503820">
    <property type="component" value="Unassembled WGS sequence"/>
</dbReference>
<evidence type="ECO:0000313" key="8">
    <source>
        <dbReference type="Proteomes" id="UP000503820"/>
    </source>
</evidence>
<accession>A0A7J0BSD3</accession>
<dbReference type="Gene3D" id="3.30.420.10">
    <property type="entry name" value="Ribonuclease H-like superfamily/Ribonuclease H"/>
    <property type="match status" value="1"/>
</dbReference>
<keyword evidence="8" id="KW-1185">Reference proteome</keyword>
<keyword evidence="1" id="KW-0540">Nuclease</keyword>
<evidence type="ECO:0000256" key="4">
    <source>
        <dbReference type="ARBA" id="ARBA00025483"/>
    </source>
</evidence>
<dbReference type="PANTHER" id="PTHR30231">
    <property type="entry name" value="DNA POLYMERASE III SUBUNIT EPSILON"/>
    <property type="match status" value="1"/>
</dbReference>
<dbReference type="InterPro" id="IPR036397">
    <property type="entry name" value="RNaseH_sf"/>
</dbReference>
<keyword evidence="2" id="KW-0378">Hydrolase</keyword>
<dbReference type="FunFam" id="3.30.420.10:FF:000045">
    <property type="entry name" value="3'-5' exonuclease DinG"/>
    <property type="match status" value="1"/>
</dbReference>
<dbReference type="SUPFAM" id="SSF53098">
    <property type="entry name" value="Ribonuclease H-like"/>
    <property type="match status" value="1"/>
</dbReference>
<keyword evidence="3" id="KW-0269">Exonuclease</keyword>
<comment type="subunit">
    <text evidence="5">DNA polymerase III contains a core (composed of alpha, epsilon and theta chains) that associates with a tau subunit. This core dimerizes to form the POLIII' complex. PolIII' associates with the gamma complex (composed of gamma, delta, delta', psi and chi chains) and with the beta chain to form the complete DNA polymerase III complex.</text>
</comment>
<dbReference type="GO" id="GO:0003677">
    <property type="term" value="F:DNA binding"/>
    <property type="evidence" value="ECO:0007669"/>
    <property type="project" value="InterPro"/>
</dbReference>
<dbReference type="SMART" id="SM00479">
    <property type="entry name" value="EXOIII"/>
    <property type="match status" value="1"/>
</dbReference>
<dbReference type="InterPro" id="IPR012337">
    <property type="entry name" value="RNaseH-like_sf"/>
</dbReference>
<protein>
    <recommendedName>
        <fullName evidence="6">Exonuclease domain-containing protein</fullName>
    </recommendedName>
</protein>